<name>A0A9W7WMR8_TRIRA</name>
<accession>A0A9W7WMR8</accession>
<feature type="non-terminal residue" evidence="1">
    <location>
        <position position="160"/>
    </location>
</feature>
<dbReference type="EMBL" id="JAFHDT010000010">
    <property type="protein sequence ID" value="KAI7805052.1"/>
    <property type="molecule type" value="Genomic_DNA"/>
</dbReference>
<evidence type="ECO:0000313" key="2">
    <source>
        <dbReference type="Proteomes" id="UP001059041"/>
    </source>
</evidence>
<gene>
    <name evidence="1" type="ORF">IRJ41_024455</name>
</gene>
<dbReference type="Proteomes" id="UP001059041">
    <property type="component" value="Linkage Group LG10"/>
</dbReference>
<evidence type="ECO:0000313" key="1">
    <source>
        <dbReference type="EMBL" id="KAI7805052.1"/>
    </source>
</evidence>
<comment type="caution">
    <text evidence="1">The sequence shown here is derived from an EMBL/GenBank/DDBJ whole genome shotgun (WGS) entry which is preliminary data.</text>
</comment>
<keyword evidence="2" id="KW-1185">Reference proteome</keyword>
<sequence>AELMIWRVRWHMERKDLRGFRANLPLRILRQNEESRFPPAFPPYLCAGIVALRLSHCQQSVVTVMDVFSGLPQPINTQGFKVKITLYRDALPGMSQACRVVVEVGRFPDLTVRDGLYIHHNLQTDIEMALAVCLHKHATPFRMTWMWWPVLNLHRDEEHF</sequence>
<proteinExistence type="predicted"/>
<protein>
    <submittedName>
        <fullName evidence="1">Uncharacterized protein</fullName>
    </submittedName>
</protein>
<dbReference type="AlphaFoldDB" id="A0A9W7WMR8"/>
<reference evidence="1" key="1">
    <citation type="submission" date="2021-02" db="EMBL/GenBank/DDBJ databases">
        <title>Comparative genomics reveals that relaxation of natural selection precedes convergent phenotypic evolution of cavefish.</title>
        <authorList>
            <person name="Peng Z."/>
        </authorList>
    </citation>
    <scope>NUCLEOTIDE SEQUENCE</scope>
    <source>
        <tissue evidence="1">Muscle</tissue>
    </source>
</reference>
<organism evidence="1 2">
    <name type="scientific">Triplophysa rosa</name>
    <name type="common">Cave loach</name>
    <dbReference type="NCBI Taxonomy" id="992332"/>
    <lineage>
        <taxon>Eukaryota</taxon>
        <taxon>Metazoa</taxon>
        <taxon>Chordata</taxon>
        <taxon>Craniata</taxon>
        <taxon>Vertebrata</taxon>
        <taxon>Euteleostomi</taxon>
        <taxon>Actinopterygii</taxon>
        <taxon>Neopterygii</taxon>
        <taxon>Teleostei</taxon>
        <taxon>Ostariophysi</taxon>
        <taxon>Cypriniformes</taxon>
        <taxon>Nemacheilidae</taxon>
        <taxon>Triplophysa</taxon>
    </lineage>
</organism>